<keyword evidence="4" id="KW-0732">Signal</keyword>
<dbReference type="InterPro" id="IPR011694">
    <property type="entry name" value="Ixonnexin-like"/>
</dbReference>
<evidence type="ECO:0000256" key="1">
    <source>
        <dbReference type="ARBA" id="ARBA00004613"/>
    </source>
</evidence>
<keyword evidence="2" id="KW-0964">Secreted</keyword>
<accession>B2D2D0</accession>
<dbReference type="GO" id="GO:0005576">
    <property type="term" value="C:extracellular region"/>
    <property type="evidence" value="ECO:0007669"/>
    <property type="project" value="UniProtKB-SubCell"/>
</dbReference>
<proteinExistence type="evidence at transcript level"/>
<evidence type="ECO:0000256" key="3">
    <source>
        <dbReference type="SAM" id="MobiDB-lite"/>
    </source>
</evidence>
<reference evidence="5" key="1">
    <citation type="journal article" date="2008" name="J. Proteomics">
        <title>An insight into the salivary transcriptome and proteome of the soft tick and vector of epizootic bovine abortion, Ornithodoros coriaceus.</title>
        <authorList>
            <person name="Francischetti I.M."/>
            <person name="Meng Z."/>
            <person name="Mans B.J."/>
            <person name="Gudderra N."/>
            <person name="Hall M."/>
            <person name="Veenstra T.D."/>
            <person name="Pham V.M."/>
            <person name="Kotsyfakis M."/>
            <person name="Ribeiro J.M."/>
        </authorList>
    </citation>
    <scope>NUCLEOTIDE SEQUENCE</scope>
    <source>
        <tissue evidence="5">Salivary glands</tissue>
    </source>
</reference>
<feature type="compositionally biased region" description="Acidic residues" evidence="3">
    <location>
        <begin position="93"/>
        <end position="102"/>
    </location>
</feature>
<protein>
    <submittedName>
        <fullName evidence="5">Acid tail salivary protein</fullName>
    </submittedName>
</protein>
<feature type="compositionally biased region" description="Polar residues" evidence="3">
    <location>
        <begin position="77"/>
        <end position="90"/>
    </location>
</feature>
<reference evidence="5" key="2">
    <citation type="submission" date="2008-03" db="EMBL/GenBank/DDBJ databases">
        <authorList>
            <person name="Francishetti I.M.B."/>
            <person name="Pham V."/>
            <person name="Kotsyfakis M."/>
            <person name="Ribeiro J.M.C."/>
        </authorList>
    </citation>
    <scope>NUCLEOTIDE SEQUENCE</scope>
    <source>
        <tissue evidence="5">Salivary glands</tissue>
    </source>
</reference>
<dbReference type="EMBL" id="EU574864">
    <property type="protein sequence ID" value="ACB70371.1"/>
    <property type="molecule type" value="mRNA"/>
</dbReference>
<dbReference type="AlphaFoldDB" id="B2D2D0"/>
<dbReference type="Pfam" id="PF07771">
    <property type="entry name" value="TSGP1"/>
    <property type="match status" value="1"/>
</dbReference>
<feature type="region of interest" description="Disordered" evidence="3">
    <location>
        <begin position="77"/>
        <end position="102"/>
    </location>
</feature>
<organism evidence="5">
    <name type="scientific">Ornithodoros coriaceus</name>
    <name type="common">Soft tick</name>
    <name type="synonym">Argasid tick</name>
    <dbReference type="NCBI Taxonomy" id="92741"/>
    <lineage>
        <taxon>Eukaryota</taxon>
        <taxon>Metazoa</taxon>
        <taxon>Ecdysozoa</taxon>
        <taxon>Arthropoda</taxon>
        <taxon>Chelicerata</taxon>
        <taxon>Arachnida</taxon>
        <taxon>Acari</taxon>
        <taxon>Parasitiformes</taxon>
        <taxon>Ixodida</taxon>
        <taxon>Ixodoidea</taxon>
        <taxon>Argasidae</taxon>
        <taxon>Ornithodorinae</taxon>
        <taxon>Ornithodoros</taxon>
    </lineage>
</organism>
<dbReference type="CDD" id="cd23501">
    <property type="entry name" value="TSLPI_Salp14_NTD"/>
    <property type="match status" value="1"/>
</dbReference>
<evidence type="ECO:0000256" key="2">
    <source>
        <dbReference type="ARBA" id="ARBA00022525"/>
    </source>
</evidence>
<feature type="chain" id="PRO_5002776031" evidence="4">
    <location>
        <begin position="17"/>
        <end position="102"/>
    </location>
</feature>
<sequence length="102" mass="11474">MKAVVLLALFVAVVVAEELQFPCPKKDRPAGQNDCSYYCQIKGQWELGKYQNNIPCDYNSQGDGICKEGLCHYNEKGSSGSDRNTGGSQNHPEEEEEEWDRK</sequence>
<evidence type="ECO:0000313" key="5">
    <source>
        <dbReference type="EMBL" id="ACB70371.1"/>
    </source>
</evidence>
<evidence type="ECO:0000256" key="4">
    <source>
        <dbReference type="SAM" id="SignalP"/>
    </source>
</evidence>
<comment type="subcellular location">
    <subcellularLocation>
        <location evidence="1">Secreted</location>
    </subcellularLocation>
</comment>
<name>B2D2D0_ORNCO</name>
<feature type="signal peptide" evidence="4">
    <location>
        <begin position="1"/>
        <end position="16"/>
    </location>
</feature>